<dbReference type="EMBL" id="JACYTN010000011">
    <property type="protein sequence ID" value="MBD8499484.1"/>
    <property type="molecule type" value="Genomic_DNA"/>
</dbReference>
<gene>
    <name evidence="1" type="ORF">IFO66_14400</name>
</gene>
<organism evidence="1 2">
    <name type="scientific">Paenibacillus arenosi</name>
    <dbReference type="NCBI Taxonomy" id="2774142"/>
    <lineage>
        <taxon>Bacteria</taxon>
        <taxon>Bacillati</taxon>
        <taxon>Bacillota</taxon>
        <taxon>Bacilli</taxon>
        <taxon>Bacillales</taxon>
        <taxon>Paenibacillaceae</taxon>
        <taxon>Paenibacillus</taxon>
    </lineage>
</organism>
<sequence length="184" mass="21103">MMKAQKSKILLVVGCFLLIITGLSANMHKEKTIPPLSLQRIQQLREHYPVYNYDPPNYAIRPISYQEMIERSETIVVAESLGELPEYETDRFGKPGIPEQKVHEKITSKVIPRINSKYTQFKMKVLEIVSGHPVEGAIHLVYSSDFRGYEPDLKRGMKIVTGIAQGETLQRDNRFIKREDQSAT</sequence>
<name>A0ABR9AZJ1_9BACL</name>
<comment type="caution">
    <text evidence="1">The sequence shown here is derived from an EMBL/GenBank/DDBJ whole genome shotgun (WGS) entry which is preliminary data.</text>
</comment>
<reference evidence="1 2" key="1">
    <citation type="submission" date="2020-09" db="EMBL/GenBank/DDBJ databases">
        <title>Paenibacillus sp. CAU 1523 isolated from sand of Haeundae Beach.</title>
        <authorList>
            <person name="Kim W."/>
        </authorList>
    </citation>
    <scope>NUCLEOTIDE SEQUENCE [LARGE SCALE GENOMIC DNA]</scope>
    <source>
        <strain evidence="1 2">CAU 1523</strain>
    </source>
</reference>
<dbReference type="RefSeq" id="WP_192025811.1">
    <property type="nucleotide sequence ID" value="NZ_JACYTN010000011.1"/>
</dbReference>
<proteinExistence type="predicted"/>
<protein>
    <submittedName>
        <fullName evidence="1">Uncharacterized protein</fullName>
    </submittedName>
</protein>
<accession>A0ABR9AZJ1</accession>
<dbReference type="Proteomes" id="UP000634529">
    <property type="component" value="Unassembled WGS sequence"/>
</dbReference>
<evidence type="ECO:0000313" key="2">
    <source>
        <dbReference type="Proteomes" id="UP000634529"/>
    </source>
</evidence>
<keyword evidence="2" id="KW-1185">Reference proteome</keyword>
<evidence type="ECO:0000313" key="1">
    <source>
        <dbReference type="EMBL" id="MBD8499484.1"/>
    </source>
</evidence>